<dbReference type="InterPro" id="IPR001851">
    <property type="entry name" value="ABC_transp_permease"/>
</dbReference>
<dbReference type="RefSeq" id="WP_021009902.1">
    <property type="nucleotide sequence ID" value="NZ_ASHR01000014.1"/>
</dbReference>
<feature type="transmembrane region" description="Helical" evidence="7">
    <location>
        <begin position="170"/>
        <end position="190"/>
    </location>
</feature>
<feature type="region of interest" description="Disordered" evidence="6">
    <location>
        <begin position="1"/>
        <end position="24"/>
    </location>
</feature>
<evidence type="ECO:0000313" key="8">
    <source>
        <dbReference type="EMBL" id="ERG64882.1"/>
    </source>
</evidence>
<keyword evidence="5 7" id="KW-0472">Membrane</keyword>
<feature type="compositionally biased region" description="Polar residues" evidence="6">
    <location>
        <begin position="1"/>
        <end position="21"/>
    </location>
</feature>
<dbReference type="PANTHER" id="PTHR43370:SF1">
    <property type="entry name" value="GUANOSINE ABC TRANSPORTER PERMEASE PROTEIN NUPQ"/>
    <property type="match status" value="1"/>
</dbReference>
<protein>
    <recommendedName>
        <fullName evidence="10">ABC transporter permease</fullName>
    </recommendedName>
</protein>
<dbReference type="AlphaFoldDB" id="U1LS09"/>
<evidence type="ECO:0000313" key="9">
    <source>
        <dbReference type="Proteomes" id="UP000016462"/>
    </source>
</evidence>
<evidence type="ECO:0000256" key="2">
    <source>
        <dbReference type="ARBA" id="ARBA00022475"/>
    </source>
</evidence>
<keyword evidence="2" id="KW-1003">Cell membrane</keyword>
<feature type="transmembrane region" description="Helical" evidence="7">
    <location>
        <begin position="383"/>
        <end position="403"/>
    </location>
</feature>
<accession>U1LS09</accession>
<keyword evidence="9" id="KW-1185">Reference proteome</keyword>
<dbReference type="GO" id="GO:0022857">
    <property type="term" value="F:transmembrane transporter activity"/>
    <property type="evidence" value="ECO:0007669"/>
    <property type="project" value="InterPro"/>
</dbReference>
<evidence type="ECO:0000256" key="5">
    <source>
        <dbReference type="ARBA" id="ARBA00023136"/>
    </source>
</evidence>
<feature type="transmembrane region" description="Helical" evidence="7">
    <location>
        <begin position="226"/>
        <end position="244"/>
    </location>
</feature>
<feature type="transmembrane region" description="Helical" evidence="7">
    <location>
        <begin position="115"/>
        <end position="135"/>
    </location>
</feature>
<name>U1LS09_9MICO</name>
<evidence type="ECO:0000256" key="3">
    <source>
        <dbReference type="ARBA" id="ARBA00022692"/>
    </source>
</evidence>
<evidence type="ECO:0000256" key="6">
    <source>
        <dbReference type="SAM" id="MobiDB-lite"/>
    </source>
</evidence>
<sequence>MTTQQPTAAQPHAETTQQPTAAQPHAETIELERAVVKHWKAPVSYAVLTLVALVLFVVASRDGSTTLRLASVGDFVALPDAVLPVRATGIVVVVLLAALTAVSTWLVATVRKQGFWLPLAFGVLFVVAFLVWAGADKMIPIPGLLFATVGLSVPLIFGAMGGVISERAGVVNIAIEAQLLSGAFSGAVIASSTGSAVLGILGAMLAGVLVSMVLAVFAIRYFVEQVIVGVVLNVLVVGLTNFLYSSVLTANPALNSPDRLPRIPIPGIETIPIIGPALFEHTVIVYAMFIIVPVIAWGLFKTTWGLRLRAIGEHPLAADTVGIKVNRLRFWNVALAGAVAGLGGAYFTLDTTGAFNREMTAGLGYIALAAVIFGQWHPLKATAAALLFGFASALQQTLGAIGSPVPSEFMLMLPYVITLLAVAGFIGQSRAPAASGKPYIKQ</sequence>
<evidence type="ECO:0000256" key="7">
    <source>
        <dbReference type="SAM" id="Phobius"/>
    </source>
</evidence>
<organism evidence="8 9">
    <name type="scientific">Agrococcus pavilionensis RW1</name>
    <dbReference type="NCBI Taxonomy" id="1330458"/>
    <lineage>
        <taxon>Bacteria</taxon>
        <taxon>Bacillati</taxon>
        <taxon>Actinomycetota</taxon>
        <taxon>Actinomycetes</taxon>
        <taxon>Micrococcales</taxon>
        <taxon>Microbacteriaceae</taxon>
        <taxon>Agrococcus</taxon>
    </lineage>
</organism>
<evidence type="ECO:0000256" key="1">
    <source>
        <dbReference type="ARBA" id="ARBA00004651"/>
    </source>
</evidence>
<dbReference type="EMBL" id="ASHR01000014">
    <property type="protein sequence ID" value="ERG64882.1"/>
    <property type="molecule type" value="Genomic_DNA"/>
</dbReference>
<proteinExistence type="predicted"/>
<feature type="transmembrane region" description="Helical" evidence="7">
    <location>
        <begin position="283"/>
        <end position="300"/>
    </location>
</feature>
<feature type="transmembrane region" description="Helical" evidence="7">
    <location>
        <begin position="196"/>
        <end position="219"/>
    </location>
</feature>
<dbReference type="GO" id="GO:0005886">
    <property type="term" value="C:plasma membrane"/>
    <property type="evidence" value="ECO:0007669"/>
    <property type="project" value="UniProtKB-SubCell"/>
</dbReference>
<dbReference type="Pfam" id="PF02653">
    <property type="entry name" value="BPD_transp_2"/>
    <property type="match status" value="1"/>
</dbReference>
<keyword evidence="3 7" id="KW-0812">Transmembrane</keyword>
<feature type="transmembrane region" description="Helical" evidence="7">
    <location>
        <begin position="330"/>
        <end position="347"/>
    </location>
</feature>
<feature type="transmembrane region" description="Helical" evidence="7">
    <location>
        <begin position="141"/>
        <end position="163"/>
    </location>
</feature>
<gene>
    <name evidence="8" type="ORF">L332_10560</name>
</gene>
<evidence type="ECO:0008006" key="10">
    <source>
        <dbReference type="Google" id="ProtNLM"/>
    </source>
</evidence>
<comment type="caution">
    <text evidence="8">The sequence shown here is derived from an EMBL/GenBank/DDBJ whole genome shotgun (WGS) entry which is preliminary data.</text>
</comment>
<evidence type="ECO:0000256" key="4">
    <source>
        <dbReference type="ARBA" id="ARBA00022989"/>
    </source>
</evidence>
<keyword evidence="4 7" id="KW-1133">Transmembrane helix</keyword>
<feature type="transmembrane region" description="Helical" evidence="7">
    <location>
        <begin position="43"/>
        <end position="61"/>
    </location>
</feature>
<feature type="transmembrane region" description="Helical" evidence="7">
    <location>
        <begin position="409"/>
        <end position="427"/>
    </location>
</feature>
<dbReference type="CDD" id="cd06580">
    <property type="entry name" value="TM_PBP1_transp_TpRbsC_like"/>
    <property type="match status" value="1"/>
</dbReference>
<dbReference type="Proteomes" id="UP000016462">
    <property type="component" value="Unassembled WGS sequence"/>
</dbReference>
<dbReference type="PANTHER" id="PTHR43370">
    <property type="entry name" value="SUGAR ABC TRANSPORTER INTEGRAL MEMBRANE PROTEIN-RELATED"/>
    <property type="match status" value="1"/>
</dbReference>
<feature type="transmembrane region" description="Helical" evidence="7">
    <location>
        <begin position="359"/>
        <end position="376"/>
    </location>
</feature>
<feature type="transmembrane region" description="Helical" evidence="7">
    <location>
        <begin position="81"/>
        <end position="108"/>
    </location>
</feature>
<comment type="subcellular location">
    <subcellularLocation>
        <location evidence="1">Cell membrane</location>
        <topology evidence="1">Multi-pass membrane protein</topology>
    </subcellularLocation>
</comment>
<reference evidence="8 9" key="1">
    <citation type="journal article" date="2013" name="Genome Announc.">
        <title>First draft genome sequence from a member of the genus agrococcus, isolated from modern microbialites.</title>
        <authorList>
            <person name="White R.A.III."/>
            <person name="Grassa C.J."/>
            <person name="Suttle C.A."/>
        </authorList>
    </citation>
    <scope>NUCLEOTIDE SEQUENCE [LARGE SCALE GENOMIC DNA]</scope>
    <source>
        <strain evidence="8 9">RW1</strain>
    </source>
</reference>